<keyword evidence="1" id="KW-0677">Repeat</keyword>
<accession>A0A5N4D7S2</accession>
<name>A0A5N4D7S2_CAMDR</name>
<evidence type="ECO:0000256" key="2">
    <source>
        <dbReference type="ARBA" id="ARBA00022803"/>
    </source>
</evidence>
<sequence length="188" mass="20948">MKARWPRSCQMVLKILVRAVMDGMTDHSGDVATSLKGKLQELLGRVTSRVTNDGEIWRLYAQVYGNGQSDKPDENEKAFQYLSKAYKCDTQSSGWEKDITSFKEVVQRALGLAHVAIKCSKNKSNPQEAVQVLSSVRLSLRGLLSKAKQLFTDIASGKVSQELADETAAMDALVTELQDLSNQFRNQY</sequence>
<keyword evidence="2" id="KW-0802">TPR repeat</keyword>
<dbReference type="PANTHER" id="PTHR16193:SF0">
    <property type="entry name" value="TETRATRICOPEPTIDE REPEAT PROTEIN 27"/>
    <property type="match status" value="1"/>
</dbReference>
<dbReference type="STRING" id="9838.ENSCDRP00005023031"/>
<comment type="caution">
    <text evidence="3">The sequence shown here is derived from an EMBL/GenBank/DDBJ whole genome shotgun (WGS) entry which is preliminary data.</text>
</comment>
<dbReference type="PANTHER" id="PTHR16193">
    <property type="entry name" value="TETRATRICOPEPTIDE REPEAT PROTEIN 27"/>
    <property type="match status" value="1"/>
</dbReference>
<evidence type="ECO:0000313" key="3">
    <source>
        <dbReference type="EMBL" id="KAB1267188.1"/>
    </source>
</evidence>
<reference evidence="3 4" key="1">
    <citation type="journal article" date="2019" name="Mol. Ecol. Resour.">
        <title>Improving Illumina assemblies with Hi-C and long reads: an example with the North African dromedary.</title>
        <authorList>
            <person name="Elbers J.P."/>
            <person name="Rogers M.F."/>
            <person name="Perelman P.L."/>
            <person name="Proskuryakova A.A."/>
            <person name="Serdyukova N.A."/>
            <person name="Johnson W.E."/>
            <person name="Horin P."/>
            <person name="Corander J."/>
            <person name="Murphy D."/>
            <person name="Burger P.A."/>
        </authorList>
    </citation>
    <scope>NUCLEOTIDE SEQUENCE [LARGE SCALE GENOMIC DNA]</scope>
    <source>
        <strain evidence="3">Drom800</strain>
        <tissue evidence="3">Blood</tissue>
    </source>
</reference>
<dbReference type="EMBL" id="JWIN03000015">
    <property type="protein sequence ID" value="KAB1267188.1"/>
    <property type="molecule type" value="Genomic_DNA"/>
</dbReference>
<keyword evidence="4" id="KW-1185">Reference proteome</keyword>
<protein>
    <submittedName>
        <fullName evidence="3">Tetratricopeptide repeat protein 27</fullName>
    </submittedName>
</protein>
<gene>
    <name evidence="3" type="ORF">Cadr_000018005</name>
</gene>
<dbReference type="Proteomes" id="UP000299084">
    <property type="component" value="Unassembled WGS sequence"/>
</dbReference>
<organism evidence="3 4">
    <name type="scientific">Camelus dromedarius</name>
    <name type="common">Dromedary</name>
    <name type="synonym">Arabian camel</name>
    <dbReference type="NCBI Taxonomy" id="9838"/>
    <lineage>
        <taxon>Eukaryota</taxon>
        <taxon>Metazoa</taxon>
        <taxon>Chordata</taxon>
        <taxon>Craniata</taxon>
        <taxon>Vertebrata</taxon>
        <taxon>Euteleostomi</taxon>
        <taxon>Mammalia</taxon>
        <taxon>Eutheria</taxon>
        <taxon>Laurasiatheria</taxon>
        <taxon>Artiodactyla</taxon>
        <taxon>Tylopoda</taxon>
        <taxon>Camelidae</taxon>
        <taxon>Camelus</taxon>
    </lineage>
</organism>
<dbReference type="AlphaFoldDB" id="A0A5N4D7S2"/>
<dbReference type="InterPro" id="IPR044244">
    <property type="entry name" value="TTC27/Emw1"/>
</dbReference>
<evidence type="ECO:0000313" key="4">
    <source>
        <dbReference type="Proteomes" id="UP000299084"/>
    </source>
</evidence>
<evidence type="ECO:0000256" key="1">
    <source>
        <dbReference type="ARBA" id="ARBA00022737"/>
    </source>
</evidence>
<proteinExistence type="predicted"/>